<name>A0ABT0ULL0_9ACTN</name>
<dbReference type="Proteomes" id="UP001431429">
    <property type="component" value="Unassembled WGS sequence"/>
</dbReference>
<dbReference type="Pfam" id="PF01497">
    <property type="entry name" value="Peripla_BP_2"/>
    <property type="match status" value="1"/>
</dbReference>
<evidence type="ECO:0000259" key="5">
    <source>
        <dbReference type="PROSITE" id="PS50983"/>
    </source>
</evidence>
<keyword evidence="7" id="KW-1185">Reference proteome</keyword>
<evidence type="ECO:0000313" key="7">
    <source>
        <dbReference type="Proteomes" id="UP001431429"/>
    </source>
</evidence>
<dbReference type="SUPFAM" id="SSF53807">
    <property type="entry name" value="Helical backbone' metal receptor"/>
    <property type="match status" value="1"/>
</dbReference>
<gene>
    <name evidence="6" type="ORF">NBG84_14575</name>
</gene>
<comment type="caution">
    <text evidence="6">The sequence shown here is derived from an EMBL/GenBank/DDBJ whole genome shotgun (WGS) entry which is preliminary data.</text>
</comment>
<comment type="subcellular location">
    <subcellularLocation>
        <location evidence="1">Cell envelope</location>
    </subcellularLocation>
</comment>
<dbReference type="EMBL" id="JAMQAW010000011">
    <property type="protein sequence ID" value="MCM2389502.1"/>
    <property type="molecule type" value="Genomic_DNA"/>
</dbReference>
<dbReference type="InterPro" id="IPR006311">
    <property type="entry name" value="TAT_signal"/>
</dbReference>
<keyword evidence="3" id="KW-0813">Transport</keyword>
<evidence type="ECO:0000256" key="1">
    <source>
        <dbReference type="ARBA" id="ARBA00004196"/>
    </source>
</evidence>
<dbReference type="PROSITE" id="PS51318">
    <property type="entry name" value="TAT"/>
    <property type="match status" value="1"/>
</dbReference>
<dbReference type="PANTHER" id="PTHR30532:SF1">
    <property type="entry name" value="IRON(3+)-HYDROXAMATE-BINDING PROTEIN FHUD"/>
    <property type="match status" value="1"/>
</dbReference>
<protein>
    <submittedName>
        <fullName evidence="6">ABC transporter substrate-binding protein</fullName>
    </submittedName>
</protein>
<evidence type="ECO:0000256" key="3">
    <source>
        <dbReference type="ARBA" id="ARBA00022448"/>
    </source>
</evidence>
<sequence>MPVAPPLLRPPHRPAPGGVTRRRFAIGAGALTTAGALTACGNESSAGAGSGTGTSAGDTLRFTYGGADVTVPRNPRRVVTIQGRVDLELALLAGYPVVGSGNAWMPSARVGSQFTGVTVPKVTTVGLGNGTQVDYEQILGLEPDLIVMPQYGYESDWYGNERLEQIAPVLGVSEEPVDWRAASSEQMRLLGRDQQIRTHIKTFDEKLARLRPRLAEKLGGRKVAFGVVTDDAFSVWTRTMVMSVAKEAGLDVLFYDPKDENNSFELSTEQFNRLDRADLVIRQAVDAGSAKVLDARPTWKQLPAARNRKVVTMDGRFSAGLVLTATGFLDVLAEAAELYA</sequence>
<dbReference type="RefSeq" id="WP_250919847.1">
    <property type="nucleotide sequence ID" value="NZ_JAMQAW010000011.1"/>
</dbReference>
<evidence type="ECO:0000256" key="4">
    <source>
        <dbReference type="ARBA" id="ARBA00022729"/>
    </source>
</evidence>
<evidence type="ECO:0000313" key="6">
    <source>
        <dbReference type="EMBL" id="MCM2389502.1"/>
    </source>
</evidence>
<dbReference type="PROSITE" id="PS50983">
    <property type="entry name" value="FE_B12_PBP"/>
    <property type="match status" value="1"/>
</dbReference>
<dbReference type="PANTHER" id="PTHR30532">
    <property type="entry name" value="IRON III DICITRATE-BINDING PERIPLASMIC PROTEIN"/>
    <property type="match status" value="1"/>
</dbReference>
<proteinExistence type="inferred from homology"/>
<dbReference type="Gene3D" id="3.40.50.1980">
    <property type="entry name" value="Nitrogenase molybdenum iron protein domain"/>
    <property type="match status" value="2"/>
</dbReference>
<accession>A0ABT0ULL0</accession>
<dbReference type="InterPro" id="IPR051313">
    <property type="entry name" value="Bact_iron-sidero_bind"/>
</dbReference>
<evidence type="ECO:0000256" key="2">
    <source>
        <dbReference type="ARBA" id="ARBA00008814"/>
    </source>
</evidence>
<keyword evidence="4" id="KW-0732">Signal</keyword>
<feature type="domain" description="Fe/B12 periplasmic-binding" evidence="5">
    <location>
        <begin position="76"/>
        <end position="340"/>
    </location>
</feature>
<dbReference type="InterPro" id="IPR002491">
    <property type="entry name" value="ABC_transptr_periplasmic_BD"/>
</dbReference>
<reference evidence="6" key="1">
    <citation type="submission" date="2022-06" db="EMBL/GenBank/DDBJ databases">
        <title>Genome public.</title>
        <authorList>
            <person name="Sun Q."/>
        </authorList>
    </citation>
    <scope>NUCLEOTIDE SEQUENCE</scope>
    <source>
        <strain evidence="6">CWNU-1</strain>
    </source>
</reference>
<organism evidence="6 7">
    <name type="scientific">Streptomyces albipurpureus</name>
    <dbReference type="NCBI Taxonomy" id="2897419"/>
    <lineage>
        <taxon>Bacteria</taxon>
        <taxon>Bacillati</taxon>
        <taxon>Actinomycetota</taxon>
        <taxon>Actinomycetes</taxon>
        <taxon>Kitasatosporales</taxon>
        <taxon>Streptomycetaceae</taxon>
        <taxon>Streptomyces</taxon>
    </lineage>
</organism>
<comment type="similarity">
    <text evidence="2">Belongs to the bacterial solute-binding protein 8 family.</text>
</comment>